<organism evidence="2 3">
    <name type="scientific">Bordetella bronchialis</name>
    <dbReference type="NCBI Taxonomy" id="463025"/>
    <lineage>
        <taxon>Bacteria</taxon>
        <taxon>Pseudomonadati</taxon>
        <taxon>Pseudomonadota</taxon>
        <taxon>Betaproteobacteria</taxon>
        <taxon>Burkholderiales</taxon>
        <taxon>Alcaligenaceae</taxon>
        <taxon>Bordetella</taxon>
    </lineage>
</organism>
<evidence type="ECO:0000313" key="3">
    <source>
        <dbReference type="Proteomes" id="UP000092213"/>
    </source>
</evidence>
<dbReference type="Pfam" id="PF00462">
    <property type="entry name" value="Glutaredoxin"/>
    <property type="match status" value="1"/>
</dbReference>
<evidence type="ECO:0000259" key="1">
    <source>
        <dbReference type="Pfam" id="PF00462"/>
    </source>
</evidence>
<accession>A0A193G1C4</accession>
<dbReference type="SUPFAM" id="SSF52833">
    <property type="entry name" value="Thioredoxin-like"/>
    <property type="match status" value="1"/>
</dbReference>
<dbReference type="AlphaFoldDB" id="A0A193G1C4"/>
<proteinExistence type="predicted"/>
<sequence length="138" mass="15555">MHIALYTTAACDECAKTKAALVARGIRFTERSVAEHQRALVAKGFDGPPVIAFSVESELVTWQGYRQDLIDLLADLIEYGLLPRHGFRDLCDARDAVLTRFQAMQHIRGHQLDADEFFADHGKHPLYRGAVLLDWLGY</sequence>
<dbReference type="EMBL" id="CP016171">
    <property type="protein sequence ID" value="ANN73246.1"/>
    <property type="molecule type" value="Genomic_DNA"/>
</dbReference>
<evidence type="ECO:0000313" key="2">
    <source>
        <dbReference type="EMBL" id="ANN73246.1"/>
    </source>
</evidence>
<name>A0A193G1C4_9BORD</name>
<reference evidence="2 3" key="1">
    <citation type="submission" date="2016-06" db="EMBL/GenBank/DDBJ databases">
        <title>Complete genome sequences of Bordetella bronchialis and Bordetella flabilis.</title>
        <authorList>
            <person name="LiPuma J.J."/>
            <person name="Spilker T."/>
        </authorList>
    </citation>
    <scope>NUCLEOTIDE SEQUENCE [LARGE SCALE GENOMIC DNA]</scope>
    <source>
        <strain evidence="2 3">AU17976</strain>
    </source>
</reference>
<dbReference type="RefSeq" id="WP_066671160.1">
    <property type="nucleotide sequence ID" value="NZ_CP016171.1"/>
</dbReference>
<dbReference type="InterPro" id="IPR036249">
    <property type="entry name" value="Thioredoxin-like_sf"/>
</dbReference>
<gene>
    <name evidence="2" type="ORF">BAU08_19535</name>
</gene>
<dbReference type="InterPro" id="IPR002109">
    <property type="entry name" value="Glutaredoxin"/>
</dbReference>
<protein>
    <recommendedName>
        <fullName evidence="1">Glutaredoxin domain-containing protein</fullName>
    </recommendedName>
</protein>
<feature type="domain" description="Glutaredoxin" evidence="1">
    <location>
        <begin position="3"/>
        <end position="39"/>
    </location>
</feature>
<dbReference type="Gene3D" id="3.40.30.10">
    <property type="entry name" value="Glutaredoxin"/>
    <property type="match status" value="1"/>
</dbReference>
<dbReference type="Proteomes" id="UP000092213">
    <property type="component" value="Chromosome"/>
</dbReference>